<dbReference type="GO" id="GO:0016491">
    <property type="term" value="F:oxidoreductase activity"/>
    <property type="evidence" value="ECO:0007669"/>
    <property type="project" value="TreeGrafter"/>
</dbReference>
<evidence type="ECO:0000256" key="6">
    <source>
        <dbReference type="SAM" id="Phobius"/>
    </source>
</evidence>
<feature type="transmembrane region" description="Helical" evidence="6">
    <location>
        <begin position="91"/>
        <end position="112"/>
    </location>
</feature>
<proteinExistence type="inferred from homology"/>
<dbReference type="UniPathway" id="UPA00199"/>
<dbReference type="Proteomes" id="UP000663845">
    <property type="component" value="Unassembled WGS sequence"/>
</dbReference>
<organism evidence="8 9">
    <name type="scientific">Adineta steineri</name>
    <dbReference type="NCBI Taxonomy" id="433720"/>
    <lineage>
        <taxon>Eukaryota</taxon>
        <taxon>Metazoa</taxon>
        <taxon>Spiralia</taxon>
        <taxon>Gnathifera</taxon>
        <taxon>Rotifera</taxon>
        <taxon>Eurotatoria</taxon>
        <taxon>Bdelloidea</taxon>
        <taxon>Adinetida</taxon>
        <taxon>Adinetidae</taxon>
        <taxon>Adineta</taxon>
    </lineage>
</organism>
<evidence type="ECO:0000256" key="1">
    <source>
        <dbReference type="ARBA" id="ARBA00004141"/>
    </source>
</evidence>
<name>A0A814JEY9_9BILA</name>
<comment type="subcellular location">
    <subcellularLocation>
        <location evidence="1">Membrane</location>
        <topology evidence="1">Multi-pass membrane protein</topology>
    </subcellularLocation>
</comment>
<dbReference type="EMBL" id="CAJNOG010000171">
    <property type="protein sequence ID" value="CAF1037189.1"/>
    <property type="molecule type" value="Genomic_DNA"/>
</dbReference>
<dbReference type="InterPro" id="IPR052601">
    <property type="entry name" value="Plasmalogen_desaturase"/>
</dbReference>
<feature type="transmembrane region" description="Helical" evidence="6">
    <location>
        <begin position="212"/>
        <end position="230"/>
    </location>
</feature>
<dbReference type="GO" id="GO:0016020">
    <property type="term" value="C:membrane"/>
    <property type="evidence" value="ECO:0007669"/>
    <property type="project" value="UniProtKB-SubCell"/>
</dbReference>
<feature type="transmembrane region" description="Helical" evidence="6">
    <location>
        <begin position="119"/>
        <end position="142"/>
    </location>
</feature>
<evidence type="ECO:0000256" key="2">
    <source>
        <dbReference type="ARBA" id="ARBA00007620"/>
    </source>
</evidence>
<evidence type="ECO:0000259" key="7">
    <source>
        <dbReference type="Pfam" id="PF10520"/>
    </source>
</evidence>
<feature type="transmembrane region" description="Helical" evidence="6">
    <location>
        <begin position="236"/>
        <end position="253"/>
    </location>
</feature>
<evidence type="ECO:0000256" key="5">
    <source>
        <dbReference type="ARBA" id="ARBA00023136"/>
    </source>
</evidence>
<gene>
    <name evidence="8" type="ORF">JYZ213_LOCUS17933</name>
</gene>
<dbReference type="Pfam" id="PF10520">
    <property type="entry name" value="Lipid_desat"/>
    <property type="match status" value="1"/>
</dbReference>
<evidence type="ECO:0000313" key="9">
    <source>
        <dbReference type="Proteomes" id="UP000663845"/>
    </source>
</evidence>
<comment type="similarity">
    <text evidence="2">Belongs to the fatty acid desaturase CarF family.</text>
</comment>
<dbReference type="InterPro" id="IPR019547">
    <property type="entry name" value="Lipid_desat"/>
</dbReference>
<evidence type="ECO:0000313" key="8">
    <source>
        <dbReference type="EMBL" id="CAF1037189.1"/>
    </source>
</evidence>
<dbReference type="PANTHER" id="PTHR48177:SF1">
    <property type="entry name" value="PLASMANYLETHANOLAMINE DESATURASE 1"/>
    <property type="match status" value="1"/>
</dbReference>
<accession>A0A814JEY9</accession>
<feature type="domain" description="Lipid desaturase" evidence="7">
    <location>
        <begin position="128"/>
        <end position="305"/>
    </location>
</feature>
<protein>
    <recommendedName>
        <fullName evidence="7">Lipid desaturase domain-containing protein</fullName>
    </recommendedName>
</protein>
<keyword evidence="5 6" id="KW-0472">Membrane</keyword>
<sequence>MCLSSQTVVCSCSTSSMASSLTTTTKDNLIPNNIETDFSTEDILVDKNSMPEDDPNGNTLHDAHEIRWGPQHAGAKLLASQYTNEKRLQELISILLCIILMMYNFFFICRYFDVRNSYLIIPAALLGILTADLASGIVHWGADTWGSVDMPFIGRNFLRPFREHHIDPTSITRHDFVETNGDNFAVTVPYLLYMAYKFTYLSDTDIRRTYNFEVYMFLLAIFVSMTNQFHKWSHTYFGLPSYIVFLQNYHVILPRKHHRLHHVVPHDTYFCITTGWLNWPLEMIKFWSLLEIIVEKYTGAKPRSDDFAWAQKTEQVHYE</sequence>
<keyword evidence="3 6" id="KW-0812">Transmembrane</keyword>
<evidence type="ECO:0000256" key="4">
    <source>
        <dbReference type="ARBA" id="ARBA00022989"/>
    </source>
</evidence>
<evidence type="ECO:0000256" key="3">
    <source>
        <dbReference type="ARBA" id="ARBA00022692"/>
    </source>
</evidence>
<dbReference type="PANTHER" id="PTHR48177">
    <property type="entry name" value="TRANSMEMBRANE PROTEIN 189"/>
    <property type="match status" value="1"/>
</dbReference>
<dbReference type="AlphaFoldDB" id="A0A814JEY9"/>
<comment type="caution">
    <text evidence="8">The sequence shown here is derived from an EMBL/GenBank/DDBJ whole genome shotgun (WGS) entry which is preliminary data.</text>
</comment>
<keyword evidence="4 6" id="KW-1133">Transmembrane helix</keyword>
<dbReference type="GO" id="GO:0006631">
    <property type="term" value="P:fatty acid metabolic process"/>
    <property type="evidence" value="ECO:0007669"/>
    <property type="project" value="UniProtKB-UniPathway"/>
</dbReference>
<reference evidence="8" key="1">
    <citation type="submission" date="2021-02" db="EMBL/GenBank/DDBJ databases">
        <authorList>
            <person name="Nowell W R."/>
        </authorList>
    </citation>
    <scope>NUCLEOTIDE SEQUENCE</scope>
</reference>